<dbReference type="InterPro" id="IPR001296">
    <property type="entry name" value="Glyco_trans_1"/>
</dbReference>
<dbReference type="EMBL" id="JACHIB010000001">
    <property type="protein sequence ID" value="MBB6082169.1"/>
    <property type="molecule type" value="Genomic_DNA"/>
</dbReference>
<evidence type="ECO:0000259" key="1">
    <source>
        <dbReference type="Pfam" id="PF00534"/>
    </source>
</evidence>
<dbReference type="Gene3D" id="3.40.50.2000">
    <property type="entry name" value="Glycogen Phosphorylase B"/>
    <property type="match status" value="2"/>
</dbReference>
<reference evidence="3 4" key="1">
    <citation type="submission" date="2020-08" db="EMBL/GenBank/DDBJ databases">
        <title>Genomic Encyclopedia of Type Strains, Phase IV (KMG-IV): sequencing the most valuable type-strain genomes for metagenomic binning, comparative biology and taxonomic classification.</title>
        <authorList>
            <person name="Goeker M."/>
        </authorList>
    </citation>
    <scope>NUCLEOTIDE SEQUENCE [LARGE SCALE GENOMIC DNA]</scope>
    <source>
        <strain evidence="3 4">DSM 12141</strain>
    </source>
</reference>
<keyword evidence="3" id="KW-0808">Transferase</keyword>
<feature type="domain" description="Glycosyl transferase family 1" evidence="1">
    <location>
        <begin position="171"/>
        <end position="327"/>
    </location>
</feature>
<evidence type="ECO:0000313" key="4">
    <source>
        <dbReference type="Proteomes" id="UP000541136"/>
    </source>
</evidence>
<dbReference type="GO" id="GO:0016757">
    <property type="term" value="F:glycosyltransferase activity"/>
    <property type="evidence" value="ECO:0007669"/>
    <property type="project" value="InterPro"/>
</dbReference>
<sequence>MRILHLNMEKGWRGGERQTLLTLRGLRAGGHEAALAARAGGPLAERAAAEGIPVHACRGALGLARVLLTAGWRYDVLHAQTAQAMSLLAALRPVLRAALVFTRRTAFDDPGAAGRHRWKWARADALVAISEAAAAAPRALGLAVTVIPSAVEAAPADPGGMRALRTRFGLEGRRVLATAAALSPEKDPLTLIEAVALLRRDHPDVLCLHCGADGAAADAARARVAELGLEDHYRFAGFLPQVADALALAEAYVSSSRFEALGTSVLDACLAGLPVVATDVGGHREILAPDCGLLVPAGDAAALARRIAWVLDHPQAARAMGGRARERAAREYAVPAMVARYESLYRALQRA</sequence>
<dbReference type="Proteomes" id="UP000541136">
    <property type="component" value="Unassembled WGS sequence"/>
</dbReference>
<dbReference type="Pfam" id="PF13439">
    <property type="entry name" value="Glyco_transf_4"/>
    <property type="match status" value="1"/>
</dbReference>
<comment type="caution">
    <text evidence="3">The sequence shown here is derived from an EMBL/GenBank/DDBJ whole genome shotgun (WGS) entry which is preliminary data.</text>
</comment>
<accession>A0A7W9TKA3</accession>
<dbReference type="Pfam" id="PF00534">
    <property type="entry name" value="Glycos_transf_1"/>
    <property type="match status" value="1"/>
</dbReference>
<dbReference type="AlphaFoldDB" id="A0A7W9TKA3"/>
<proteinExistence type="predicted"/>
<dbReference type="PANTHER" id="PTHR12526:SF636">
    <property type="entry name" value="BLL3647 PROTEIN"/>
    <property type="match status" value="1"/>
</dbReference>
<dbReference type="InterPro" id="IPR028098">
    <property type="entry name" value="Glyco_trans_4-like_N"/>
</dbReference>
<organism evidence="3 4">
    <name type="scientific">Castellaniella defragrans</name>
    <name type="common">Alcaligenes defragrans</name>
    <dbReference type="NCBI Taxonomy" id="75697"/>
    <lineage>
        <taxon>Bacteria</taxon>
        <taxon>Pseudomonadati</taxon>
        <taxon>Pseudomonadota</taxon>
        <taxon>Betaproteobacteria</taxon>
        <taxon>Burkholderiales</taxon>
        <taxon>Alcaligenaceae</taxon>
        <taxon>Castellaniella</taxon>
    </lineage>
</organism>
<dbReference type="CDD" id="cd03801">
    <property type="entry name" value="GT4_PimA-like"/>
    <property type="match status" value="1"/>
</dbReference>
<evidence type="ECO:0000313" key="3">
    <source>
        <dbReference type="EMBL" id="MBB6082169.1"/>
    </source>
</evidence>
<dbReference type="RefSeq" id="WP_043679607.1">
    <property type="nucleotide sequence ID" value="NZ_JACHIB010000001.1"/>
</dbReference>
<gene>
    <name evidence="3" type="ORF">HNR28_000187</name>
</gene>
<dbReference type="SUPFAM" id="SSF53756">
    <property type="entry name" value="UDP-Glycosyltransferase/glycogen phosphorylase"/>
    <property type="match status" value="1"/>
</dbReference>
<dbReference type="PANTHER" id="PTHR12526">
    <property type="entry name" value="GLYCOSYLTRANSFERASE"/>
    <property type="match status" value="1"/>
</dbReference>
<name>A0A7W9TKA3_CASDE</name>
<protein>
    <submittedName>
        <fullName evidence="3">Glycosyltransferase involved in cell wall biosynthesis</fullName>
    </submittedName>
</protein>
<evidence type="ECO:0000259" key="2">
    <source>
        <dbReference type="Pfam" id="PF13439"/>
    </source>
</evidence>
<feature type="domain" description="Glycosyltransferase subfamily 4-like N-terminal" evidence="2">
    <location>
        <begin position="13"/>
        <end position="152"/>
    </location>
</feature>